<sequence length="44" mass="5122">MKPTSMIFLMIGIKTKQAFTHKLQQQAQIKKTQLILICCFNLKI</sequence>
<proteinExistence type="predicted"/>
<evidence type="ECO:0000313" key="1">
    <source>
        <dbReference type="EMBL" id="ETY72470.1"/>
    </source>
</evidence>
<evidence type="ECO:0000313" key="2">
    <source>
        <dbReference type="Proteomes" id="UP000019247"/>
    </source>
</evidence>
<gene>
    <name evidence="1" type="ORF">LFAB_17420</name>
</gene>
<dbReference type="PATRIC" id="fig|1400520.3.peg.3422"/>
<accession>W6TBD9</accession>
<dbReference type="HOGENOM" id="CLU_3311884_0_0_9"/>
<comment type="caution">
    <text evidence="1">The sequence shown here is derived from an EMBL/GenBank/DDBJ whole genome shotgun (WGS) entry which is preliminary data.</text>
</comment>
<dbReference type="AlphaFoldDB" id="W6TBD9"/>
<dbReference type="Proteomes" id="UP000019247">
    <property type="component" value="Unassembled WGS sequence"/>
</dbReference>
<reference evidence="1 2" key="1">
    <citation type="journal article" date="2014" name="Genome Announc.">
        <title>Genome Sequence of Lactobacillus fabifermentans Strain T30PCM01, Isolated from Fermenting Grape Marc.</title>
        <authorList>
            <person name="Treu L."/>
            <person name="Vendramin V."/>
            <person name="Bovo B."/>
            <person name="Giacomini A."/>
            <person name="Corich V."/>
            <person name="Campanaro S."/>
        </authorList>
    </citation>
    <scope>NUCLEOTIDE SEQUENCE [LARGE SCALE GENOMIC DNA]</scope>
    <source>
        <strain evidence="1 2">T30PCM01</strain>
    </source>
</reference>
<protein>
    <submittedName>
        <fullName evidence="1">Uncharacterized protein</fullName>
    </submittedName>
</protein>
<name>W6TBD9_9LACO</name>
<organism evidence="1 2">
    <name type="scientific">Lactiplantibacillus fabifermentans T30PCM01</name>
    <dbReference type="NCBI Taxonomy" id="1400520"/>
    <lineage>
        <taxon>Bacteria</taxon>
        <taxon>Bacillati</taxon>
        <taxon>Bacillota</taxon>
        <taxon>Bacilli</taxon>
        <taxon>Lactobacillales</taxon>
        <taxon>Lactobacillaceae</taxon>
        <taxon>Lactiplantibacillus</taxon>
    </lineage>
</organism>
<dbReference type="EMBL" id="AWWK01000101">
    <property type="protein sequence ID" value="ETY72470.1"/>
    <property type="molecule type" value="Genomic_DNA"/>
</dbReference>